<reference evidence="2 3" key="1">
    <citation type="submission" date="2020-03" db="EMBL/GenBank/DDBJ databases">
        <authorList>
            <person name="Zhu W."/>
        </authorList>
    </citation>
    <scope>NUCLEOTIDE SEQUENCE [LARGE SCALE GENOMIC DNA]</scope>
    <source>
        <strain evidence="2 3">323-1</strain>
    </source>
</reference>
<feature type="transmembrane region" description="Helical" evidence="1">
    <location>
        <begin position="12"/>
        <end position="36"/>
    </location>
</feature>
<feature type="transmembrane region" description="Helical" evidence="1">
    <location>
        <begin position="413"/>
        <end position="430"/>
    </location>
</feature>
<feature type="transmembrane region" description="Helical" evidence="1">
    <location>
        <begin position="337"/>
        <end position="359"/>
    </location>
</feature>
<dbReference type="EMBL" id="CP049801">
    <property type="protein sequence ID" value="QIO05732.1"/>
    <property type="molecule type" value="Genomic_DNA"/>
</dbReference>
<feature type="transmembrane region" description="Helical" evidence="1">
    <location>
        <begin position="179"/>
        <end position="210"/>
    </location>
</feature>
<dbReference type="AlphaFoldDB" id="A0A6G8RUX0"/>
<feature type="transmembrane region" description="Helical" evidence="1">
    <location>
        <begin position="380"/>
        <end position="398"/>
    </location>
</feature>
<keyword evidence="1" id="KW-0812">Transmembrane</keyword>
<keyword evidence="3" id="KW-1185">Reference proteome</keyword>
<feature type="transmembrane region" description="Helical" evidence="1">
    <location>
        <begin position="442"/>
        <end position="461"/>
    </location>
</feature>
<feature type="transmembrane region" description="Helical" evidence="1">
    <location>
        <begin position="473"/>
        <end position="490"/>
    </location>
</feature>
<dbReference type="InterPro" id="IPR005625">
    <property type="entry name" value="PepSY-ass_TM"/>
</dbReference>
<proteinExistence type="predicted"/>
<dbReference type="Proteomes" id="UP000502297">
    <property type="component" value="Chromosome"/>
</dbReference>
<evidence type="ECO:0000256" key="1">
    <source>
        <dbReference type="SAM" id="Phobius"/>
    </source>
</evidence>
<organism evidence="2 3">
    <name type="scientific">Acinetobacter shaoyimingii</name>
    <dbReference type="NCBI Taxonomy" id="2715164"/>
    <lineage>
        <taxon>Bacteria</taxon>
        <taxon>Pseudomonadati</taxon>
        <taxon>Pseudomonadota</taxon>
        <taxon>Gammaproteobacteria</taxon>
        <taxon>Moraxellales</taxon>
        <taxon>Moraxellaceae</taxon>
        <taxon>Acinetobacter</taxon>
    </lineage>
</organism>
<keyword evidence="1" id="KW-0472">Membrane</keyword>
<sequence length="518" mass="59773">MQKSIRQSMAWLHSWTGLLFGWLLFAIFLMGAVSYYRHEINLWMQPELASIQLNQQQSIQNAYQYLEKNAPDAKRWYIDVASAQEPVNLLIWEKSDGGFERMRQDPVTGEILKKPKTQGGEFFYQFHYQLFGLPAMIGRMITTFAAFIMLIALISGIITHKKIFVDFFTLRAFKGQRSYLDFHNITSVIAIPFFLTITFTGIAIFFYIYLPWGMKSTYPDRPFQYFEEIRNVDVVQNINSQPAKMLPIQTFLNTAEQKWGPTQFEVITIKNPNTTNAVISLMESKDQSISQNRAQITFNATNAKALTNTRNESAVATLSYSMYGLHMGTFATPLLRLTLFFSGILGALMIASGLLLWSLKRQIQNKQQRFHFGHYLVNRLNISALIGLPIAILSYFYANRLGLFQPQIGNYEIHAFFYVWLCCLIFALITQQHLLWKNFLKVFVLLALCLPILNLYCLSQNDLLNDFSTYSNFLGVDLMILVFGMAALFIHQKIQPIQIKATQKINSKLEQQRLQENI</sequence>
<gene>
    <name evidence="2" type="ORF">G8E00_07080</name>
</gene>
<keyword evidence="1" id="KW-1133">Transmembrane helix</keyword>
<dbReference type="PANTHER" id="PTHR34219:SF4">
    <property type="entry name" value="PEPSY DOMAIN-CONTAINING PROTEIN"/>
    <property type="match status" value="1"/>
</dbReference>
<evidence type="ECO:0000313" key="3">
    <source>
        <dbReference type="Proteomes" id="UP000502297"/>
    </source>
</evidence>
<name>A0A6G8RUX0_9GAMM</name>
<dbReference type="RefSeq" id="WP_166223094.1">
    <property type="nucleotide sequence ID" value="NZ_CP049801.1"/>
</dbReference>
<evidence type="ECO:0000313" key="2">
    <source>
        <dbReference type="EMBL" id="QIO05732.1"/>
    </source>
</evidence>
<accession>A0A6G8RUX0</accession>
<protein>
    <submittedName>
        <fullName evidence="2">PepSY domain-containing protein</fullName>
    </submittedName>
</protein>
<dbReference type="KEGG" id="asha:G8E00_07080"/>
<feature type="transmembrane region" description="Helical" evidence="1">
    <location>
        <begin position="136"/>
        <end position="158"/>
    </location>
</feature>
<dbReference type="PANTHER" id="PTHR34219">
    <property type="entry name" value="IRON-REGULATED INNER MEMBRANE PROTEIN-RELATED"/>
    <property type="match status" value="1"/>
</dbReference>
<dbReference type="Pfam" id="PF03929">
    <property type="entry name" value="PepSY_TM"/>
    <property type="match status" value="1"/>
</dbReference>